<reference evidence="1 2" key="1">
    <citation type="submission" date="2019-05" db="EMBL/GenBank/DDBJ databases">
        <title>Another draft genome of Portunus trituberculatus and its Hox gene families provides insights of decapod evolution.</title>
        <authorList>
            <person name="Jeong J.-H."/>
            <person name="Song I."/>
            <person name="Kim S."/>
            <person name="Choi T."/>
            <person name="Kim D."/>
            <person name="Ryu S."/>
            <person name="Kim W."/>
        </authorList>
    </citation>
    <scope>NUCLEOTIDE SEQUENCE [LARGE SCALE GENOMIC DNA]</scope>
    <source>
        <tissue evidence="1">Muscle</tissue>
    </source>
</reference>
<accession>A0A5B7K829</accession>
<evidence type="ECO:0000313" key="2">
    <source>
        <dbReference type="Proteomes" id="UP000324222"/>
    </source>
</evidence>
<keyword evidence="2" id="KW-1185">Reference proteome</keyword>
<comment type="caution">
    <text evidence="1">The sequence shown here is derived from an EMBL/GenBank/DDBJ whole genome shotgun (WGS) entry which is preliminary data.</text>
</comment>
<evidence type="ECO:0000313" key="1">
    <source>
        <dbReference type="EMBL" id="MPD04743.1"/>
    </source>
</evidence>
<dbReference type="AlphaFoldDB" id="A0A5B7K829"/>
<sequence>MYQKNYDLVYLSYLSLQRPPSCLTSPHLNSAHLTSTQLISPQLTSSSAHLNPPLPHLTPIPRPVLPACPLKPPDYTFRFTSLNLR</sequence>
<dbReference type="Proteomes" id="UP000324222">
    <property type="component" value="Unassembled WGS sequence"/>
</dbReference>
<proteinExistence type="predicted"/>
<gene>
    <name evidence="1" type="ORF">E2C01_100448</name>
</gene>
<protein>
    <submittedName>
        <fullName evidence="1">Uncharacterized protein</fullName>
    </submittedName>
</protein>
<dbReference type="EMBL" id="VSRR010142527">
    <property type="protein sequence ID" value="MPD04743.1"/>
    <property type="molecule type" value="Genomic_DNA"/>
</dbReference>
<organism evidence="1 2">
    <name type="scientific">Portunus trituberculatus</name>
    <name type="common">Swimming crab</name>
    <name type="synonym">Neptunus trituberculatus</name>
    <dbReference type="NCBI Taxonomy" id="210409"/>
    <lineage>
        <taxon>Eukaryota</taxon>
        <taxon>Metazoa</taxon>
        <taxon>Ecdysozoa</taxon>
        <taxon>Arthropoda</taxon>
        <taxon>Crustacea</taxon>
        <taxon>Multicrustacea</taxon>
        <taxon>Malacostraca</taxon>
        <taxon>Eumalacostraca</taxon>
        <taxon>Eucarida</taxon>
        <taxon>Decapoda</taxon>
        <taxon>Pleocyemata</taxon>
        <taxon>Brachyura</taxon>
        <taxon>Eubrachyura</taxon>
        <taxon>Portunoidea</taxon>
        <taxon>Portunidae</taxon>
        <taxon>Portuninae</taxon>
        <taxon>Portunus</taxon>
    </lineage>
</organism>
<name>A0A5B7K829_PORTR</name>